<dbReference type="NCBIfam" id="NF006509">
    <property type="entry name" value="PRK08945.1"/>
    <property type="match status" value="1"/>
</dbReference>
<evidence type="ECO:0000256" key="2">
    <source>
        <dbReference type="ARBA" id="ARBA00023002"/>
    </source>
</evidence>
<dbReference type="EMBL" id="MJIC01000010">
    <property type="protein sequence ID" value="OFI35093.1"/>
    <property type="molecule type" value="Genomic_DNA"/>
</dbReference>
<evidence type="ECO:0000256" key="1">
    <source>
        <dbReference type="ARBA" id="ARBA00006484"/>
    </source>
</evidence>
<dbReference type="PANTHER" id="PTHR42901">
    <property type="entry name" value="ALCOHOL DEHYDROGENASE"/>
    <property type="match status" value="1"/>
</dbReference>
<dbReference type="RefSeq" id="WP_070176011.1">
    <property type="nucleotide sequence ID" value="NZ_BMJR01000001.1"/>
</dbReference>
<dbReference type="AlphaFoldDB" id="A0A1E8FHY6"/>
<evidence type="ECO:0000313" key="4">
    <source>
        <dbReference type="Proteomes" id="UP000176037"/>
    </source>
</evidence>
<protein>
    <submittedName>
        <fullName evidence="3">YciK family oxidoreductase</fullName>
    </submittedName>
</protein>
<dbReference type="Gene3D" id="3.40.50.720">
    <property type="entry name" value="NAD(P)-binding Rossmann-like Domain"/>
    <property type="match status" value="1"/>
</dbReference>
<dbReference type="SUPFAM" id="SSF51735">
    <property type="entry name" value="NAD(P)-binding Rossmann-fold domains"/>
    <property type="match status" value="1"/>
</dbReference>
<proteinExistence type="inferred from homology"/>
<organism evidence="3 4">
    <name type="scientific">Alteromonas lipolytica</name>
    <dbReference type="NCBI Taxonomy" id="1856405"/>
    <lineage>
        <taxon>Bacteria</taxon>
        <taxon>Pseudomonadati</taxon>
        <taxon>Pseudomonadota</taxon>
        <taxon>Gammaproteobacteria</taxon>
        <taxon>Alteromonadales</taxon>
        <taxon>Alteromonadaceae</taxon>
        <taxon>Alteromonas/Salinimonas group</taxon>
        <taxon>Alteromonas</taxon>
    </lineage>
</organism>
<reference evidence="3 4" key="1">
    <citation type="submission" date="2016-09" db="EMBL/GenBank/DDBJ databases">
        <title>Alteromonas lipolytica, a new species isolated from sea water.</title>
        <authorList>
            <person name="Wu Y.-H."/>
            <person name="Cheng H."/>
            <person name="Xu X.-W."/>
        </authorList>
    </citation>
    <scope>NUCLEOTIDE SEQUENCE [LARGE SCALE GENOMIC DNA]</scope>
    <source>
        <strain evidence="3 4">JW12</strain>
    </source>
</reference>
<dbReference type="Proteomes" id="UP000176037">
    <property type="component" value="Unassembled WGS sequence"/>
</dbReference>
<dbReference type="OrthoDB" id="9790785at2"/>
<accession>A0A1E8FHY6</accession>
<dbReference type="PANTHER" id="PTHR42901:SF1">
    <property type="entry name" value="ALCOHOL DEHYDROGENASE"/>
    <property type="match status" value="1"/>
</dbReference>
<keyword evidence="4" id="KW-1185">Reference proteome</keyword>
<dbReference type="InterPro" id="IPR036291">
    <property type="entry name" value="NAD(P)-bd_dom_sf"/>
</dbReference>
<dbReference type="STRING" id="1856405.BFC17_16225"/>
<keyword evidence="2" id="KW-0560">Oxidoreductase</keyword>
<dbReference type="InterPro" id="IPR020904">
    <property type="entry name" value="Sc_DH/Rdtase_CS"/>
</dbReference>
<gene>
    <name evidence="3" type="ORF">BFC17_16225</name>
</gene>
<dbReference type="Pfam" id="PF00106">
    <property type="entry name" value="adh_short"/>
    <property type="match status" value="1"/>
</dbReference>
<evidence type="ECO:0000313" key="3">
    <source>
        <dbReference type="EMBL" id="OFI35093.1"/>
    </source>
</evidence>
<dbReference type="PROSITE" id="PS00061">
    <property type="entry name" value="ADH_SHORT"/>
    <property type="match status" value="1"/>
</dbReference>
<comment type="similarity">
    <text evidence="1">Belongs to the short-chain dehydrogenases/reductases (SDR) family.</text>
</comment>
<dbReference type="GO" id="GO:0016491">
    <property type="term" value="F:oxidoreductase activity"/>
    <property type="evidence" value="ECO:0007669"/>
    <property type="project" value="UniProtKB-KW"/>
</dbReference>
<dbReference type="PRINTS" id="PR00081">
    <property type="entry name" value="GDHRDH"/>
</dbReference>
<sequence length="247" mass="26561">MNDYIAPDNLLNGKTILITGAGDGIGKQAAITYASHGATCILLGKTVSKLEAVYDEIVAAGAPEPAIVPLDLNGATPKHYQDMANTIGDQFGQLDGILFNAGKLGHLSPFVQIPVDEWQQVMQVNVNSSVYMLQPLLPLLLKSAAASVIFTSSSVGRKGRAFWGTYSVSKFATEGLMQVLADEYKNKPLRFNCINPGATRTAMRAKAFPAENAETLKTPADIMPLYLYLMGEDSKDVNGESFDCQPK</sequence>
<name>A0A1E8FHY6_9ALTE</name>
<dbReference type="InterPro" id="IPR002347">
    <property type="entry name" value="SDR_fam"/>
</dbReference>
<comment type="caution">
    <text evidence="3">The sequence shown here is derived from an EMBL/GenBank/DDBJ whole genome shotgun (WGS) entry which is preliminary data.</text>
</comment>